<protein>
    <submittedName>
        <fullName evidence="1">(rape) hypothetical protein</fullName>
    </submittedName>
</protein>
<accession>A0A817AKD9</accession>
<reference evidence="1" key="1">
    <citation type="submission" date="2021-01" db="EMBL/GenBank/DDBJ databases">
        <authorList>
            <consortium name="Genoscope - CEA"/>
            <person name="William W."/>
        </authorList>
    </citation>
    <scope>NUCLEOTIDE SEQUENCE</scope>
</reference>
<evidence type="ECO:0000313" key="1">
    <source>
        <dbReference type="EMBL" id="CAF2269338.1"/>
    </source>
</evidence>
<gene>
    <name evidence="1" type="ORF">DARMORV10_A04P08180.1</name>
</gene>
<proteinExistence type="predicted"/>
<name>A0A817AKD9_BRANA</name>
<sequence>MQSLYFLSQNFDYKNIFVLPHPLIKHWIFVLRNDQTHSPIFKCQILAHVKQVVKVDFGRNISGLFRHTL</sequence>
<dbReference type="EMBL" id="HG994358">
    <property type="protein sequence ID" value="CAF2269338.1"/>
    <property type="molecule type" value="Genomic_DNA"/>
</dbReference>
<dbReference type="Proteomes" id="UP001295469">
    <property type="component" value="Chromosome A04"/>
</dbReference>
<organism evidence="1">
    <name type="scientific">Brassica napus</name>
    <name type="common">Rape</name>
    <dbReference type="NCBI Taxonomy" id="3708"/>
    <lineage>
        <taxon>Eukaryota</taxon>
        <taxon>Viridiplantae</taxon>
        <taxon>Streptophyta</taxon>
        <taxon>Embryophyta</taxon>
        <taxon>Tracheophyta</taxon>
        <taxon>Spermatophyta</taxon>
        <taxon>Magnoliopsida</taxon>
        <taxon>eudicotyledons</taxon>
        <taxon>Gunneridae</taxon>
        <taxon>Pentapetalae</taxon>
        <taxon>rosids</taxon>
        <taxon>malvids</taxon>
        <taxon>Brassicales</taxon>
        <taxon>Brassicaceae</taxon>
        <taxon>Brassiceae</taxon>
        <taxon>Brassica</taxon>
    </lineage>
</organism>
<dbReference type="AlphaFoldDB" id="A0A817AKD9"/>